<evidence type="ECO:0000256" key="2">
    <source>
        <dbReference type="ARBA" id="ARBA00022840"/>
    </source>
</evidence>
<sequence>MEKQDNDEEGGHFLDEFMDDEFEKGTGPRRFSYRELARATNNSRMKKLGEGGFGGVYKGYLKDTNSYVAVKRISRGSKQGVKEQGSRESDVYSFGVVVLEIACGRRPINSMANEEGVHMVSWVWELYGRGKLLEAADPRLCGDFDKQEMKRLMIVGLWCAHPDKSLRPSISQSIHVLNFATSLPSLPLQIPVPTYLNTLVKLSFSLSCDPDITEGHQNQSSNNNYKTNSS</sequence>
<feature type="domain" description="Serine-threonine/tyrosine-protein kinase catalytic" evidence="4">
    <location>
        <begin position="85"/>
        <end position="120"/>
    </location>
</feature>
<dbReference type="GO" id="GO:0005524">
    <property type="term" value="F:ATP binding"/>
    <property type="evidence" value="ECO:0007669"/>
    <property type="project" value="UniProtKB-UniRule"/>
</dbReference>
<dbReference type="InterPro" id="IPR011009">
    <property type="entry name" value="Kinase-like_dom_sf"/>
</dbReference>
<gene>
    <name evidence="5" type="ORF">GH714_029113</name>
</gene>
<accession>A0A6A6N4N6</accession>
<dbReference type="InterPro" id="IPR050528">
    <property type="entry name" value="L-type_Lectin-RKs"/>
</dbReference>
<keyword evidence="2 3" id="KW-0067">ATP-binding</keyword>
<feature type="binding site" evidence="3">
    <location>
        <position position="71"/>
    </location>
    <ligand>
        <name>ATP</name>
        <dbReference type="ChEBI" id="CHEBI:30616"/>
    </ligand>
</feature>
<evidence type="ECO:0000313" key="6">
    <source>
        <dbReference type="Proteomes" id="UP000467840"/>
    </source>
</evidence>
<comment type="caution">
    <text evidence="5">The sequence shown here is derived from an EMBL/GenBank/DDBJ whole genome shotgun (WGS) entry which is preliminary data.</text>
</comment>
<dbReference type="InterPro" id="IPR017441">
    <property type="entry name" value="Protein_kinase_ATP_BS"/>
</dbReference>
<dbReference type="SUPFAM" id="SSF56112">
    <property type="entry name" value="Protein kinase-like (PK-like)"/>
    <property type="match status" value="2"/>
</dbReference>
<dbReference type="PANTHER" id="PTHR27007">
    <property type="match status" value="1"/>
</dbReference>
<name>A0A6A6N4N6_HEVBR</name>
<reference evidence="5 6" key="1">
    <citation type="journal article" date="2020" name="Mol. Plant">
        <title>The Chromosome-Based Rubber Tree Genome Provides New Insights into Spurge Genome Evolution and Rubber Biosynthesis.</title>
        <authorList>
            <person name="Liu J."/>
            <person name="Shi C."/>
            <person name="Shi C.C."/>
            <person name="Li W."/>
            <person name="Zhang Q.J."/>
            <person name="Zhang Y."/>
            <person name="Li K."/>
            <person name="Lu H.F."/>
            <person name="Shi C."/>
            <person name="Zhu S.T."/>
            <person name="Xiao Z.Y."/>
            <person name="Nan H."/>
            <person name="Yue Y."/>
            <person name="Zhu X.G."/>
            <person name="Wu Y."/>
            <person name="Hong X.N."/>
            <person name="Fan G.Y."/>
            <person name="Tong Y."/>
            <person name="Zhang D."/>
            <person name="Mao C.L."/>
            <person name="Liu Y.L."/>
            <person name="Hao S.J."/>
            <person name="Liu W.Q."/>
            <person name="Lv M.Q."/>
            <person name="Zhang H.B."/>
            <person name="Liu Y."/>
            <person name="Hu-Tang G.R."/>
            <person name="Wang J.P."/>
            <person name="Wang J.H."/>
            <person name="Sun Y.H."/>
            <person name="Ni S.B."/>
            <person name="Chen W.B."/>
            <person name="Zhang X.C."/>
            <person name="Jiao Y.N."/>
            <person name="Eichler E.E."/>
            <person name="Li G.H."/>
            <person name="Liu X."/>
            <person name="Gao L.Z."/>
        </authorList>
    </citation>
    <scope>NUCLEOTIDE SEQUENCE [LARGE SCALE GENOMIC DNA]</scope>
    <source>
        <strain evidence="6">cv. GT1</strain>
        <tissue evidence="5">Leaf</tissue>
    </source>
</reference>
<evidence type="ECO:0000256" key="1">
    <source>
        <dbReference type="ARBA" id="ARBA00022741"/>
    </source>
</evidence>
<dbReference type="GO" id="GO:0004672">
    <property type="term" value="F:protein kinase activity"/>
    <property type="evidence" value="ECO:0007669"/>
    <property type="project" value="InterPro"/>
</dbReference>
<dbReference type="Pfam" id="PF07714">
    <property type="entry name" value="PK_Tyr_Ser-Thr"/>
    <property type="match status" value="1"/>
</dbReference>
<dbReference type="InterPro" id="IPR001245">
    <property type="entry name" value="Ser-Thr/Tyr_kinase_cat_dom"/>
</dbReference>
<keyword evidence="6" id="KW-1185">Reference proteome</keyword>
<evidence type="ECO:0000313" key="5">
    <source>
        <dbReference type="EMBL" id="KAF2320620.1"/>
    </source>
</evidence>
<dbReference type="Gene3D" id="1.10.510.10">
    <property type="entry name" value="Transferase(Phosphotransferase) domain 1"/>
    <property type="match status" value="1"/>
</dbReference>
<organism evidence="5 6">
    <name type="scientific">Hevea brasiliensis</name>
    <name type="common">Para rubber tree</name>
    <name type="synonym">Siphonia brasiliensis</name>
    <dbReference type="NCBI Taxonomy" id="3981"/>
    <lineage>
        <taxon>Eukaryota</taxon>
        <taxon>Viridiplantae</taxon>
        <taxon>Streptophyta</taxon>
        <taxon>Embryophyta</taxon>
        <taxon>Tracheophyta</taxon>
        <taxon>Spermatophyta</taxon>
        <taxon>Magnoliopsida</taxon>
        <taxon>eudicotyledons</taxon>
        <taxon>Gunneridae</taxon>
        <taxon>Pentapetalae</taxon>
        <taxon>rosids</taxon>
        <taxon>fabids</taxon>
        <taxon>Malpighiales</taxon>
        <taxon>Euphorbiaceae</taxon>
        <taxon>Crotonoideae</taxon>
        <taxon>Micrandreae</taxon>
        <taxon>Hevea</taxon>
    </lineage>
</organism>
<dbReference type="EMBL" id="JAAGAX010000003">
    <property type="protein sequence ID" value="KAF2320620.1"/>
    <property type="molecule type" value="Genomic_DNA"/>
</dbReference>
<dbReference type="PROSITE" id="PS00107">
    <property type="entry name" value="PROTEIN_KINASE_ATP"/>
    <property type="match status" value="1"/>
</dbReference>
<evidence type="ECO:0000259" key="4">
    <source>
        <dbReference type="Pfam" id="PF07714"/>
    </source>
</evidence>
<keyword evidence="1 3" id="KW-0547">Nucleotide-binding</keyword>
<dbReference type="AlphaFoldDB" id="A0A6A6N4N6"/>
<dbReference type="Proteomes" id="UP000467840">
    <property type="component" value="Chromosome 10"/>
</dbReference>
<evidence type="ECO:0000256" key="3">
    <source>
        <dbReference type="PROSITE-ProRule" id="PRU10141"/>
    </source>
</evidence>
<proteinExistence type="predicted"/>
<protein>
    <recommendedName>
        <fullName evidence="4">Serine-threonine/tyrosine-protein kinase catalytic domain-containing protein</fullName>
    </recommendedName>
</protein>